<dbReference type="AlphaFoldDB" id="A0A511FDH6"/>
<dbReference type="OrthoDB" id="9810929at2"/>
<accession>A0A511FDH6</accession>
<evidence type="ECO:0000313" key="7">
    <source>
        <dbReference type="Proteomes" id="UP000321723"/>
    </source>
</evidence>
<evidence type="ECO:0000259" key="4">
    <source>
        <dbReference type="Pfam" id="PF13439"/>
    </source>
</evidence>
<dbReference type="Proteomes" id="UP000564629">
    <property type="component" value="Unassembled WGS sequence"/>
</dbReference>
<dbReference type="Pfam" id="PF13692">
    <property type="entry name" value="Glyco_trans_1_4"/>
    <property type="match status" value="1"/>
</dbReference>
<sequence length="406" mass="43470">MSLADDTAARAAAPVPATRVPEVHVITPGDHFSPSTGSAIPTVVDGLCGALPDVPGLARPRVAVAEGTYADRYPSADAVLYPPARAHRADRYLDALAGRAGLPRPGARRVLRPALGAQRDWERSAVLVHNAPQAIGLVDPRHVAVLYAHNLLLRSYSVREAGRALDRADALVCVSESLAEQTRPYLPPRLHSRIRVVRNGVDTAHFVPRADPARGDRLRVTFVGRMIRDKGADVVLDAVALLDRDDIELTIVGSQGFDARAPLSPFEQELHRKAAALGDRVRLRPFTARREVAGVYREADVVVVASRWLEPCPLTVLEGMASGVPVVASRIGGIPEIMQGTGMQVAPGDPADLAAALEALADDEALRLRTGAECRTWAEAHDWRWARTHLDAVLAEAAGVSPTPVG</sequence>
<dbReference type="PANTHER" id="PTHR45947:SF3">
    <property type="entry name" value="SULFOQUINOVOSYL TRANSFERASE SQD2"/>
    <property type="match status" value="1"/>
</dbReference>
<name>A0A511FDH6_9CELL</name>
<keyword evidence="2" id="KW-0328">Glycosyltransferase</keyword>
<keyword evidence="7" id="KW-1185">Reference proteome</keyword>
<dbReference type="Gene3D" id="3.40.50.2000">
    <property type="entry name" value="Glycogen Phosphorylase B"/>
    <property type="match status" value="2"/>
</dbReference>
<dbReference type="SUPFAM" id="SSF53756">
    <property type="entry name" value="UDP-Glycosyltransferase/glycogen phosphorylase"/>
    <property type="match status" value="1"/>
</dbReference>
<comment type="caution">
    <text evidence="5">The sequence shown here is derived from an EMBL/GenBank/DDBJ whole genome shotgun (WGS) entry which is preliminary data.</text>
</comment>
<evidence type="ECO:0000256" key="2">
    <source>
        <dbReference type="ARBA" id="ARBA00022676"/>
    </source>
</evidence>
<reference evidence="5 7" key="1">
    <citation type="submission" date="2019-07" db="EMBL/GenBank/DDBJ databases">
        <title>Whole genome shotgun sequence of Cellulomonas hominis NBRC 16055.</title>
        <authorList>
            <person name="Hosoyama A."/>
            <person name="Uohara A."/>
            <person name="Ohji S."/>
            <person name="Ichikawa N."/>
        </authorList>
    </citation>
    <scope>NUCLEOTIDE SEQUENCE [LARGE SCALE GENOMIC DNA]</scope>
    <source>
        <strain evidence="5 7">NBRC 16055</strain>
    </source>
</reference>
<evidence type="ECO:0000313" key="8">
    <source>
        <dbReference type="Proteomes" id="UP000564629"/>
    </source>
</evidence>
<dbReference type="EMBL" id="JACHDN010000001">
    <property type="protein sequence ID" value="MBB5471998.1"/>
    <property type="molecule type" value="Genomic_DNA"/>
</dbReference>
<dbReference type="RefSeq" id="WP_146838222.1">
    <property type="nucleotide sequence ID" value="NZ_BJVQ01000034.1"/>
</dbReference>
<dbReference type="CDD" id="cd03801">
    <property type="entry name" value="GT4_PimA-like"/>
    <property type="match status" value="1"/>
</dbReference>
<evidence type="ECO:0000256" key="3">
    <source>
        <dbReference type="ARBA" id="ARBA00022679"/>
    </source>
</evidence>
<dbReference type="PANTHER" id="PTHR45947">
    <property type="entry name" value="SULFOQUINOVOSYL TRANSFERASE SQD2"/>
    <property type="match status" value="1"/>
</dbReference>
<evidence type="ECO:0000313" key="5">
    <source>
        <dbReference type="EMBL" id="GEL47263.1"/>
    </source>
</evidence>
<keyword evidence="3 6" id="KW-0808">Transferase</keyword>
<evidence type="ECO:0000313" key="6">
    <source>
        <dbReference type="EMBL" id="MBB5471998.1"/>
    </source>
</evidence>
<gene>
    <name evidence="5" type="ORF">CHO01_23790</name>
    <name evidence="6" type="ORF">HNR08_000734</name>
</gene>
<evidence type="ECO:0000256" key="1">
    <source>
        <dbReference type="ARBA" id="ARBA00021292"/>
    </source>
</evidence>
<feature type="domain" description="Glycosyltransferase subfamily 4-like N-terminal" evidence="4">
    <location>
        <begin position="93"/>
        <end position="204"/>
    </location>
</feature>
<dbReference type="EMBL" id="BJVQ01000034">
    <property type="protein sequence ID" value="GEL47263.1"/>
    <property type="molecule type" value="Genomic_DNA"/>
</dbReference>
<reference evidence="6 8" key="2">
    <citation type="submission" date="2020-08" db="EMBL/GenBank/DDBJ databases">
        <title>Sequencing the genomes of 1000 actinobacteria strains.</title>
        <authorList>
            <person name="Klenk H.-P."/>
        </authorList>
    </citation>
    <scope>NUCLEOTIDE SEQUENCE [LARGE SCALE GENOMIC DNA]</scope>
    <source>
        <strain evidence="6 8">DSM 9581</strain>
    </source>
</reference>
<dbReference type="InterPro" id="IPR050194">
    <property type="entry name" value="Glycosyltransferase_grp1"/>
</dbReference>
<proteinExistence type="predicted"/>
<dbReference type="GO" id="GO:0016758">
    <property type="term" value="F:hexosyltransferase activity"/>
    <property type="evidence" value="ECO:0007669"/>
    <property type="project" value="TreeGrafter"/>
</dbReference>
<dbReference type="Pfam" id="PF13439">
    <property type="entry name" value="Glyco_transf_4"/>
    <property type="match status" value="1"/>
</dbReference>
<dbReference type="Proteomes" id="UP000321723">
    <property type="component" value="Unassembled WGS sequence"/>
</dbReference>
<organism evidence="5 7">
    <name type="scientific">Cellulomonas hominis</name>
    <dbReference type="NCBI Taxonomy" id="156981"/>
    <lineage>
        <taxon>Bacteria</taxon>
        <taxon>Bacillati</taxon>
        <taxon>Actinomycetota</taxon>
        <taxon>Actinomycetes</taxon>
        <taxon>Micrococcales</taxon>
        <taxon>Cellulomonadaceae</taxon>
        <taxon>Cellulomonas</taxon>
    </lineage>
</organism>
<dbReference type="InterPro" id="IPR028098">
    <property type="entry name" value="Glyco_trans_4-like_N"/>
</dbReference>
<protein>
    <recommendedName>
        <fullName evidence="1">D-inositol 3-phosphate glycosyltransferase</fullName>
    </recommendedName>
</protein>